<dbReference type="GeneTree" id="ENSGT00940000155722"/>
<keyword evidence="3" id="KW-0479">Metal-binding</keyword>
<dbReference type="GO" id="GO:0048306">
    <property type="term" value="F:calcium-dependent protein binding"/>
    <property type="evidence" value="ECO:0007669"/>
    <property type="project" value="UniProtKB-ARBA"/>
</dbReference>
<dbReference type="AlphaFoldDB" id="F6SJR0"/>
<dbReference type="GO" id="GO:0005783">
    <property type="term" value="C:endoplasmic reticulum"/>
    <property type="evidence" value="ECO:0007669"/>
    <property type="project" value="UniProtKB-SubCell"/>
</dbReference>
<evidence type="ECO:0000256" key="5">
    <source>
        <dbReference type="ARBA" id="ARBA00022824"/>
    </source>
</evidence>
<protein>
    <recommendedName>
        <fullName evidence="10">Peflin</fullName>
    </recommendedName>
    <alternativeName>
        <fullName evidence="11">PEF protein with a long N-terminal hydrophobic domain</fullName>
    </alternativeName>
    <alternativeName>
        <fullName evidence="12">Penta-EF hand domain-containing protein 1</fullName>
    </alternativeName>
</protein>
<evidence type="ECO:0000256" key="10">
    <source>
        <dbReference type="ARBA" id="ARBA00041025"/>
    </source>
</evidence>
<proteinExistence type="predicted"/>
<dbReference type="CDD" id="cd16183">
    <property type="entry name" value="EFh_PEF_ALG-2"/>
    <property type="match status" value="1"/>
</dbReference>
<evidence type="ECO:0000256" key="11">
    <source>
        <dbReference type="ARBA" id="ARBA00041490"/>
    </source>
</evidence>
<comment type="subcellular location">
    <subcellularLocation>
        <location evidence="9">Cytoplasmic vesicle</location>
        <location evidence="9">COPII-coated vesicle membrane</location>
        <topology evidence="9">Peripheral membrane protein</topology>
    </subcellularLocation>
    <subcellularLocation>
        <location evidence="1">Endoplasmic reticulum</location>
    </subcellularLocation>
</comment>
<keyword evidence="8" id="KW-0968">Cytoplasmic vesicle</keyword>
<dbReference type="FunFam" id="1.10.238.10:FF:000139">
    <property type="entry name" value="Peflin isoform 1"/>
    <property type="match status" value="1"/>
</dbReference>
<dbReference type="InterPro" id="IPR011992">
    <property type="entry name" value="EF-hand-dom_pair"/>
</dbReference>
<reference evidence="14" key="2">
    <citation type="submission" date="2025-08" db="UniProtKB">
        <authorList>
            <consortium name="Ensembl"/>
        </authorList>
    </citation>
    <scope>IDENTIFICATION</scope>
</reference>
<sequence length="187" mass="22031">PPSYNPQYQQQQPACPPGIDPTVFYWFQAVDQDRSGKINAAELRKALMNNKMKQFNPETCRLMIGMFDKNKDGTIDLREFSALWNYIQQWRQCFDSFDTDKSGNIDCGELHRAFHTFGYRLSMEFCKMIVRVFDKTSANTIDFDDFIQVCVMLHTLTDKFRQNDKNQSGYIQVHYEQFLEMVLDNTL</sequence>
<dbReference type="SMART" id="SM00054">
    <property type="entry name" value="EFh"/>
    <property type="match status" value="4"/>
</dbReference>
<evidence type="ECO:0000256" key="12">
    <source>
        <dbReference type="ARBA" id="ARBA00042606"/>
    </source>
</evidence>
<feature type="domain" description="EF-hand" evidence="13">
    <location>
        <begin position="85"/>
        <end position="120"/>
    </location>
</feature>
<keyword evidence="5" id="KW-0256">Endoplasmic reticulum</keyword>
<dbReference type="Gene3D" id="1.10.238.10">
    <property type="entry name" value="EF-hand"/>
    <property type="match status" value="1"/>
</dbReference>
<dbReference type="FunCoup" id="F6SJR0">
    <property type="interactions" value="144"/>
</dbReference>
<keyword evidence="15" id="KW-1185">Reference proteome</keyword>
<evidence type="ECO:0000313" key="14">
    <source>
        <dbReference type="Ensembl" id="ENSCINP00000027724.2"/>
    </source>
</evidence>
<reference evidence="15" key="1">
    <citation type="journal article" date="2002" name="Science">
        <title>The draft genome of Ciona intestinalis: insights into chordate and vertebrate origins.</title>
        <authorList>
            <person name="Dehal P."/>
            <person name="Satou Y."/>
            <person name="Campbell R.K."/>
            <person name="Chapman J."/>
            <person name="Degnan B."/>
            <person name="De Tomaso A."/>
            <person name="Davidson B."/>
            <person name="Di Gregorio A."/>
            <person name="Gelpke M."/>
            <person name="Goodstein D.M."/>
            <person name="Harafuji N."/>
            <person name="Hastings K.E."/>
            <person name="Ho I."/>
            <person name="Hotta K."/>
            <person name="Huang W."/>
            <person name="Kawashima T."/>
            <person name="Lemaire P."/>
            <person name="Martinez D."/>
            <person name="Meinertzhagen I.A."/>
            <person name="Necula S."/>
            <person name="Nonaka M."/>
            <person name="Putnam N."/>
            <person name="Rash S."/>
            <person name="Saiga H."/>
            <person name="Satake M."/>
            <person name="Terry A."/>
            <person name="Yamada L."/>
            <person name="Wang H.G."/>
            <person name="Awazu S."/>
            <person name="Azumi K."/>
            <person name="Boore J."/>
            <person name="Branno M."/>
            <person name="Chin-Bow S."/>
            <person name="DeSantis R."/>
            <person name="Doyle S."/>
            <person name="Francino P."/>
            <person name="Keys D.N."/>
            <person name="Haga S."/>
            <person name="Hayashi H."/>
            <person name="Hino K."/>
            <person name="Imai K.S."/>
            <person name="Inaba K."/>
            <person name="Kano S."/>
            <person name="Kobayashi K."/>
            <person name="Kobayashi M."/>
            <person name="Lee B.I."/>
            <person name="Makabe K.W."/>
            <person name="Manohar C."/>
            <person name="Matassi G."/>
            <person name="Medina M."/>
            <person name="Mochizuki Y."/>
            <person name="Mount S."/>
            <person name="Morishita T."/>
            <person name="Miura S."/>
            <person name="Nakayama A."/>
            <person name="Nishizaka S."/>
            <person name="Nomoto H."/>
            <person name="Ohta F."/>
            <person name="Oishi K."/>
            <person name="Rigoutsos I."/>
            <person name="Sano M."/>
            <person name="Sasaki A."/>
            <person name="Sasakura Y."/>
            <person name="Shoguchi E."/>
            <person name="Shin-i T."/>
            <person name="Spagnuolo A."/>
            <person name="Stainier D."/>
            <person name="Suzuki M.M."/>
            <person name="Tassy O."/>
            <person name="Takatori N."/>
            <person name="Tokuoka M."/>
            <person name="Yagi K."/>
            <person name="Yoshizaki F."/>
            <person name="Wada S."/>
            <person name="Zhang C."/>
            <person name="Hyatt P.D."/>
            <person name="Larimer F."/>
            <person name="Detter C."/>
            <person name="Doggett N."/>
            <person name="Glavina T."/>
            <person name="Hawkins T."/>
            <person name="Richardson P."/>
            <person name="Lucas S."/>
            <person name="Kohara Y."/>
            <person name="Levine M."/>
            <person name="Satoh N."/>
            <person name="Rokhsar D.S."/>
        </authorList>
    </citation>
    <scope>NUCLEOTIDE SEQUENCE [LARGE SCALE GENOMIC DNA]</scope>
</reference>
<dbReference type="PROSITE" id="PS00018">
    <property type="entry name" value="EF_HAND_1"/>
    <property type="match status" value="2"/>
</dbReference>
<dbReference type="Ensembl" id="ENSCINT00000027970.2">
    <property type="protein sequence ID" value="ENSCINP00000027724.2"/>
    <property type="gene ID" value="ENSCING00000015777.2"/>
</dbReference>
<dbReference type="HOGENOM" id="CLU_051357_1_1_1"/>
<dbReference type="GO" id="GO:0012507">
    <property type="term" value="C:ER to Golgi transport vesicle membrane"/>
    <property type="evidence" value="ECO:0007669"/>
    <property type="project" value="UniProtKB-SubCell"/>
</dbReference>
<keyword evidence="6" id="KW-0106">Calcium</keyword>
<dbReference type="InterPro" id="IPR018247">
    <property type="entry name" value="EF_Hand_1_Ca_BS"/>
</dbReference>
<evidence type="ECO:0000256" key="7">
    <source>
        <dbReference type="ARBA" id="ARBA00023136"/>
    </source>
</evidence>
<evidence type="ECO:0000313" key="15">
    <source>
        <dbReference type="Proteomes" id="UP000008144"/>
    </source>
</evidence>
<dbReference type="Proteomes" id="UP000008144">
    <property type="component" value="Unassembled WGS sequence"/>
</dbReference>
<dbReference type="GO" id="GO:0048208">
    <property type="term" value="P:COPII vesicle coating"/>
    <property type="evidence" value="ECO:0000318"/>
    <property type="project" value="GO_Central"/>
</dbReference>
<dbReference type="InterPro" id="IPR002048">
    <property type="entry name" value="EF_hand_dom"/>
</dbReference>
<dbReference type="GO" id="GO:0005509">
    <property type="term" value="F:calcium ion binding"/>
    <property type="evidence" value="ECO:0007669"/>
    <property type="project" value="InterPro"/>
</dbReference>
<dbReference type="InterPro" id="IPR051426">
    <property type="entry name" value="Peflin/Sorcin_CaBP"/>
</dbReference>
<dbReference type="PROSITE" id="PS50222">
    <property type="entry name" value="EF_HAND_2"/>
    <property type="match status" value="3"/>
</dbReference>
<dbReference type="OMA" id="PTICPAY"/>
<accession>F6SJR0</accession>
<evidence type="ECO:0000256" key="4">
    <source>
        <dbReference type="ARBA" id="ARBA00022737"/>
    </source>
</evidence>
<dbReference type="STRING" id="7719.ENSCINP00000027724"/>
<dbReference type="PANTHER" id="PTHR46212">
    <property type="entry name" value="PEFLIN"/>
    <property type="match status" value="1"/>
</dbReference>
<keyword evidence="4" id="KW-0677">Repeat</keyword>
<name>F6SJR0_CIOIN</name>
<dbReference type="SUPFAM" id="SSF47473">
    <property type="entry name" value="EF-hand"/>
    <property type="match status" value="1"/>
</dbReference>
<keyword evidence="2" id="KW-0963">Cytoplasm</keyword>
<dbReference type="PANTHER" id="PTHR46212:SF10">
    <property type="entry name" value="PEFLIN"/>
    <property type="match status" value="1"/>
</dbReference>
<feature type="domain" description="EF-hand" evidence="13">
    <location>
        <begin position="18"/>
        <end position="53"/>
    </location>
</feature>
<organism evidence="14 15">
    <name type="scientific">Ciona intestinalis</name>
    <name type="common">Transparent sea squirt</name>
    <name type="synonym">Ascidia intestinalis</name>
    <dbReference type="NCBI Taxonomy" id="7719"/>
    <lineage>
        <taxon>Eukaryota</taxon>
        <taxon>Metazoa</taxon>
        <taxon>Chordata</taxon>
        <taxon>Tunicata</taxon>
        <taxon>Ascidiacea</taxon>
        <taxon>Phlebobranchia</taxon>
        <taxon>Cionidae</taxon>
        <taxon>Ciona</taxon>
    </lineage>
</organism>
<reference evidence="14" key="3">
    <citation type="submission" date="2025-09" db="UniProtKB">
        <authorList>
            <consortium name="Ensembl"/>
        </authorList>
    </citation>
    <scope>IDENTIFICATION</scope>
</reference>
<evidence type="ECO:0000256" key="2">
    <source>
        <dbReference type="ARBA" id="ARBA00022490"/>
    </source>
</evidence>
<evidence type="ECO:0000259" key="13">
    <source>
        <dbReference type="PROSITE" id="PS50222"/>
    </source>
</evidence>
<evidence type="ECO:0000256" key="9">
    <source>
        <dbReference type="ARBA" id="ARBA00037873"/>
    </source>
</evidence>
<evidence type="ECO:0000256" key="3">
    <source>
        <dbReference type="ARBA" id="ARBA00022723"/>
    </source>
</evidence>
<dbReference type="InParanoid" id="F6SJR0"/>
<feature type="domain" description="EF-hand" evidence="13">
    <location>
        <begin position="121"/>
        <end position="156"/>
    </location>
</feature>
<evidence type="ECO:0000256" key="8">
    <source>
        <dbReference type="ARBA" id="ARBA00023329"/>
    </source>
</evidence>
<evidence type="ECO:0000256" key="1">
    <source>
        <dbReference type="ARBA" id="ARBA00004240"/>
    </source>
</evidence>
<dbReference type="Pfam" id="PF13499">
    <property type="entry name" value="EF-hand_7"/>
    <property type="match status" value="2"/>
</dbReference>
<evidence type="ECO:0000256" key="6">
    <source>
        <dbReference type="ARBA" id="ARBA00022837"/>
    </source>
</evidence>
<keyword evidence="7" id="KW-0472">Membrane</keyword>